<comment type="caution">
    <text evidence="2">The sequence shown here is derived from an EMBL/GenBank/DDBJ whole genome shotgun (WGS) entry which is preliminary data.</text>
</comment>
<accession>A0ABD3HRC8</accession>
<keyword evidence="3" id="KW-1185">Reference proteome</keyword>
<feature type="compositionally biased region" description="Polar residues" evidence="1">
    <location>
        <begin position="135"/>
        <end position="145"/>
    </location>
</feature>
<dbReference type="Proteomes" id="UP001633002">
    <property type="component" value="Unassembled WGS sequence"/>
</dbReference>
<dbReference type="AlphaFoldDB" id="A0ABD3HRC8"/>
<protein>
    <submittedName>
        <fullName evidence="2">Uncharacterized protein</fullName>
    </submittedName>
</protein>
<proteinExistence type="predicted"/>
<name>A0ABD3HRC8_9MARC</name>
<feature type="compositionally biased region" description="Polar residues" evidence="1">
    <location>
        <begin position="182"/>
        <end position="196"/>
    </location>
</feature>
<reference evidence="2 3" key="1">
    <citation type="submission" date="2024-09" db="EMBL/GenBank/DDBJ databases">
        <title>Chromosome-scale assembly of Riccia sorocarpa.</title>
        <authorList>
            <person name="Paukszto L."/>
        </authorList>
    </citation>
    <scope>NUCLEOTIDE SEQUENCE [LARGE SCALE GENOMIC DNA]</scope>
    <source>
        <strain evidence="2">LP-2024</strain>
        <tissue evidence="2">Aerial parts of the thallus</tissue>
    </source>
</reference>
<sequence length="288" mass="31445">MRSLWGVRLLGLSRKNEGREREGTKLTAMAAMALQQRIEDFNQNVDSTERLPASKFSSWKSGNAGSKEASGSYVNLNGSPTMGRPHPLPSPLGNLSPQTSQGARVQNLTQGSNKGVVNQQGLEGADENFPPMSRHNASPHQTGRPSSKPPDPKNFSHTATSRQVTEKTQQEAAQNGAPAAGTYTTNGSNSSQQQPAASEPETQFEPMGKRNPTWAHVTDQNTKKLDPLARFADIQFVENFDHAEVEEILDGLISNSLPVDNSEEIREKDIVDVDVQFLISTTRLLRNT</sequence>
<dbReference type="EMBL" id="JBJQOH010000003">
    <property type="protein sequence ID" value="KAL3693336.1"/>
    <property type="molecule type" value="Genomic_DNA"/>
</dbReference>
<evidence type="ECO:0000313" key="2">
    <source>
        <dbReference type="EMBL" id="KAL3693336.1"/>
    </source>
</evidence>
<feature type="compositionally biased region" description="Polar residues" evidence="1">
    <location>
        <begin position="55"/>
        <end position="64"/>
    </location>
</feature>
<feature type="compositionally biased region" description="Polar residues" evidence="1">
    <location>
        <begin position="93"/>
        <end position="121"/>
    </location>
</feature>
<feature type="region of interest" description="Disordered" evidence="1">
    <location>
        <begin position="55"/>
        <end position="214"/>
    </location>
</feature>
<gene>
    <name evidence="2" type="ORF">R1sor_006987</name>
</gene>
<organism evidence="2 3">
    <name type="scientific">Riccia sorocarpa</name>
    <dbReference type="NCBI Taxonomy" id="122646"/>
    <lineage>
        <taxon>Eukaryota</taxon>
        <taxon>Viridiplantae</taxon>
        <taxon>Streptophyta</taxon>
        <taxon>Embryophyta</taxon>
        <taxon>Marchantiophyta</taxon>
        <taxon>Marchantiopsida</taxon>
        <taxon>Marchantiidae</taxon>
        <taxon>Marchantiales</taxon>
        <taxon>Ricciaceae</taxon>
        <taxon>Riccia</taxon>
    </lineage>
</organism>
<evidence type="ECO:0000256" key="1">
    <source>
        <dbReference type="SAM" id="MobiDB-lite"/>
    </source>
</evidence>
<evidence type="ECO:0000313" key="3">
    <source>
        <dbReference type="Proteomes" id="UP001633002"/>
    </source>
</evidence>